<keyword evidence="1" id="KW-0804">Transcription</keyword>
<keyword evidence="1" id="KW-0240">DNA-directed RNA polymerase</keyword>
<keyword evidence="2" id="KW-1185">Reference proteome</keyword>
<dbReference type="InterPro" id="IPR013324">
    <property type="entry name" value="RNA_pol_sigma_r3/r4-like"/>
</dbReference>
<comment type="caution">
    <text evidence="1">The sequence shown here is derived from an EMBL/GenBank/DDBJ whole genome shotgun (WGS) entry which is preliminary data.</text>
</comment>
<evidence type="ECO:0000313" key="1">
    <source>
        <dbReference type="EMBL" id="MBB3957715.1"/>
    </source>
</evidence>
<sequence>MNNRSANRHLIAALDRLTMVQRIAYLLNATDGFSLEAIAFRHGGSIREVETAPAGALGKITEGLGEP</sequence>
<gene>
    <name evidence="1" type="ORF">GGR38_004690</name>
</gene>
<name>A0A7W6G8Z2_9SPHN</name>
<proteinExistence type="predicted"/>
<accession>A0A7W6G8Z2</accession>
<reference evidence="1 2" key="1">
    <citation type="submission" date="2020-08" db="EMBL/GenBank/DDBJ databases">
        <title>Genomic Encyclopedia of Type Strains, Phase IV (KMG-IV): sequencing the most valuable type-strain genomes for metagenomic binning, comparative biology and taxonomic classification.</title>
        <authorList>
            <person name="Goeker M."/>
        </authorList>
    </citation>
    <scope>NUCLEOTIDE SEQUENCE [LARGE SCALE GENOMIC DNA]</scope>
    <source>
        <strain evidence="1 2">DSM 27057</strain>
    </source>
</reference>
<dbReference type="GO" id="GO:0000428">
    <property type="term" value="C:DNA-directed RNA polymerase complex"/>
    <property type="evidence" value="ECO:0007669"/>
    <property type="project" value="UniProtKB-KW"/>
</dbReference>
<dbReference type="AlphaFoldDB" id="A0A7W6G8Z2"/>
<dbReference type="RefSeq" id="WP_183629262.1">
    <property type="nucleotide sequence ID" value="NZ_JACIDX010000031.1"/>
</dbReference>
<protein>
    <submittedName>
        <fullName evidence="1">DNA-directed RNA polymerase specialized sigma24 family protein</fullName>
    </submittedName>
</protein>
<evidence type="ECO:0000313" key="2">
    <source>
        <dbReference type="Proteomes" id="UP000548867"/>
    </source>
</evidence>
<organism evidence="1 2">
    <name type="scientific">Novosphingobium sediminicola</name>
    <dbReference type="NCBI Taxonomy" id="563162"/>
    <lineage>
        <taxon>Bacteria</taxon>
        <taxon>Pseudomonadati</taxon>
        <taxon>Pseudomonadota</taxon>
        <taxon>Alphaproteobacteria</taxon>
        <taxon>Sphingomonadales</taxon>
        <taxon>Sphingomonadaceae</taxon>
        <taxon>Novosphingobium</taxon>
    </lineage>
</organism>
<dbReference type="Proteomes" id="UP000548867">
    <property type="component" value="Unassembled WGS sequence"/>
</dbReference>
<dbReference type="EMBL" id="JACIDX010000031">
    <property type="protein sequence ID" value="MBB3957715.1"/>
    <property type="molecule type" value="Genomic_DNA"/>
</dbReference>
<dbReference type="SUPFAM" id="SSF88659">
    <property type="entry name" value="Sigma3 and sigma4 domains of RNA polymerase sigma factors"/>
    <property type="match status" value="1"/>
</dbReference>